<dbReference type="HAMAP" id="MF_00974">
    <property type="entry name" value="DNA_primase_DnaG"/>
    <property type="match status" value="1"/>
</dbReference>
<evidence type="ECO:0000256" key="4">
    <source>
        <dbReference type="ARBA" id="ARBA00022695"/>
    </source>
</evidence>
<dbReference type="InterPro" id="IPR019475">
    <property type="entry name" value="DNA_primase_DnaB-bd"/>
</dbReference>
<dbReference type="SMART" id="SM00400">
    <property type="entry name" value="ZnF_CHCC"/>
    <property type="match status" value="1"/>
</dbReference>
<dbReference type="Pfam" id="PF01807">
    <property type="entry name" value="Zn_ribbon_DnaG"/>
    <property type="match status" value="1"/>
</dbReference>
<dbReference type="PIRSF" id="PIRSF002811">
    <property type="entry name" value="DnaG"/>
    <property type="match status" value="1"/>
</dbReference>
<dbReference type="NCBIfam" id="TIGR01391">
    <property type="entry name" value="dnaG"/>
    <property type="match status" value="1"/>
</dbReference>
<keyword evidence="3 12" id="KW-0808">Transferase</keyword>
<dbReference type="InterPro" id="IPR034151">
    <property type="entry name" value="TOPRIM_DnaG_bac"/>
</dbReference>
<dbReference type="CDD" id="cd03364">
    <property type="entry name" value="TOPRIM_DnaG_primases"/>
    <property type="match status" value="1"/>
</dbReference>
<keyword evidence="5 12" id="KW-0235">DNA replication</keyword>
<dbReference type="EMBL" id="JGYN01000005">
    <property type="protein sequence ID" value="KFI52482.1"/>
    <property type="molecule type" value="Genomic_DNA"/>
</dbReference>
<dbReference type="SUPFAM" id="SSF57783">
    <property type="entry name" value="Zinc beta-ribbon"/>
    <property type="match status" value="1"/>
</dbReference>
<dbReference type="GO" id="GO:0000428">
    <property type="term" value="C:DNA-directed RNA polymerase complex"/>
    <property type="evidence" value="ECO:0007669"/>
    <property type="project" value="UniProtKB-KW"/>
</dbReference>
<dbReference type="STRING" id="1437608.GCA_000771645_01806"/>
<dbReference type="GO" id="GO:0003677">
    <property type="term" value="F:DNA binding"/>
    <property type="evidence" value="ECO:0007669"/>
    <property type="project" value="UniProtKB-KW"/>
</dbReference>
<dbReference type="InterPro" id="IPR037068">
    <property type="entry name" value="DNA_primase_core_N_sf"/>
</dbReference>
<dbReference type="Proteomes" id="UP000029108">
    <property type="component" value="Unassembled WGS sequence"/>
</dbReference>
<evidence type="ECO:0000259" key="14">
    <source>
        <dbReference type="PROSITE" id="PS50880"/>
    </source>
</evidence>
<keyword evidence="16" id="KW-1185">Reference proteome</keyword>
<feature type="zinc finger region" description="CHC2-type" evidence="12 13">
    <location>
        <begin position="41"/>
        <end position="65"/>
    </location>
</feature>
<dbReference type="InterPro" id="IPR013264">
    <property type="entry name" value="DNAG_N"/>
</dbReference>
<dbReference type="FunFam" id="3.90.580.10:FF:000001">
    <property type="entry name" value="DNA primase"/>
    <property type="match status" value="1"/>
</dbReference>
<evidence type="ECO:0000256" key="3">
    <source>
        <dbReference type="ARBA" id="ARBA00022679"/>
    </source>
</evidence>
<dbReference type="InterPro" id="IPR030846">
    <property type="entry name" value="DnaG_bac"/>
</dbReference>
<evidence type="ECO:0000313" key="16">
    <source>
        <dbReference type="Proteomes" id="UP000029108"/>
    </source>
</evidence>
<sequence>MAGMIKKEDVEKVRARADLYDIVSASVTLKASGTGTYVGLCPFHDEKTPSFNVRPALGVWHCFGCGLGGDVFKFVEQQENIDFREAVELLADRYHIELHYENGSSADKPAGSKRARLLEANEEAQRFFVSQILTKEALPARKLLGGRNFSQADCERFGCGYAPQGWDNLVRHLAGKGFTQQEMLDAGLARQGQRGVYDYFRGRVTWPIRDSTGRTLGFGARKLYEDDTISAKYINTPDTALYRKTQVLYGIDIAKSAIVKKRQVVIVEGYTDVMAMHLAGIDTAVATCGTAFGAEHAKIVRRLIADDSLGAIQLVGPLKVEGQSLSSRIVFTFDGDAAGQKAALHAFGLDSAFLSQTFVAVADDNLDPCDLRIERGNEAVRSLIAGARPLYDFVIDAAINRFDTSYTTGQMGAVKAAAPLIAQIRDRSLLDIYTRKATRRIGVDLDIMQREVRDARRQQHVRDEDAYAPKRRFAGAGSGAGFGGEFSGGAGEFGGGAGFAGRGQSGGNPYANPSARRALERRDANEQTYFKIDDAVFICEQQFMAMLVQVPRAIDRARFASLTLANFMTPVFRSLFQAISAAGGLPADDMPQGLWMHNLVKAGGPMLESVVNELAVMPLPLPPSENDVRESDARAAGGAGVDGTNPAAAQLRPATADEKRYATELLARLLDIGFMRRIGAAKRQMAALPDGAEKIALLGQITQMETARKNLQSEIFGGNIG</sequence>
<gene>
    <name evidence="12" type="primary">dnaG</name>
    <name evidence="15" type="ORF">BBIA_0906</name>
</gene>
<feature type="domain" description="Toprim" evidence="14">
    <location>
        <begin position="262"/>
        <end position="365"/>
    </location>
</feature>
<dbReference type="SMART" id="SM00493">
    <property type="entry name" value="TOPRIM"/>
    <property type="match status" value="1"/>
</dbReference>
<dbReference type="GO" id="GO:1990077">
    <property type="term" value="C:primosome complex"/>
    <property type="evidence" value="ECO:0007669"/>
    <property type="project" value="UniProtKB-KW"/>
</dbReference>
<evidence type="ECO:0000256" key="8">
    <source>
        <dbReference type="ARBA" id="ARBA00022833"/>
    </source>
</evidence>
<comment type="caution">
    <text evidence="15">The sequence shown here is derived from an EMBL/GenBank/DDBJ whole genome shotgun (WGS) entry which is preliminary data.</text>
</comment>
<dbReference type="InterPro" id="IPR050219">
    <property type="entry name" value="DnaG_primase"/>
</dbReference>
<proteinExistence type="inferred from homology"/>
<dbReference type="Pfam" id="PF10410">
    <property type="entry name" value="DnaB_bind"/>
    <property type="match status" value="1"/>
</dbReference>
<keyword evidence="7 12" id="KW-0863">Zinc-finger</keyword>
<evidence type="ECO:0000256" key="11">
    <source>
        <dbReference type="ARBA" id="ARBA00023163"/>
    </source>
</evidence>
<evidence type="ECO:0000256" key="13">
    <source>
        <dbReference type="PIRSR" id="PIRSR002811-1"/>
    </source>
</evidence>
<dbReference type="PANTHER" id="PTHR30313:SF2">
    <property type="entry name" value="DNA PRIMASE"/>
    <property type="match status" value="1"/>
</dbReference>
<keyword evidence="11 12" id="KW-0804">Transcription</keyword>
<keyword evidence="2 12" id="KW-0639">Primosome</keyword>
<dbReference type="Gene3D" id="3.90.980.10">
    <property type="entry name" value="DNA primase, catalytic core, N-terminal domain"/>
    <property type="match status" value="1"/>
</dbReference>
<evidence type="ECO:0000256" key="6">
    <source>
        <dbReference type="ARBA" id="ARBA00022723"/>
    </source>
</evidence>
<comment type="similarity">
    <text evidence="12">Belongs to the DnaG primase family.</text>
</comment>
<accession>A0A087A132</accession>
<comment type="function">
    <text evidence="12">RNA polymerase that catalyzes the synthesis of short RNA molecules used as primers for DNA polymerase during DNA replication.</text>
</comment>
<protein>
    <recommendedName>
        <fullName evidence="12">DNA primase</fullName>
        <ecNumber evidence="12">2.7.7.101</ecNumber>
    </recommendedName>
</protein>
<dbReference type="Pfam" id="PF13662">
    <property type="entry name" value="Toprim_4"/>
    <property type="match status" value="1"/>
</dbReference>
<dbReference type="AlphaFoldDB" id="A0A087A132"/>
<evidence type="ECO:0000256" key="7">
    <source>
        <dbReference type="ARBA" id="ARBA00022771"/>
    </source>
</evidence>
<dbReference type="Gene3D" id="3.90.580.10">
    <property type="entry name" value="Zinc finger, CHC2-type domain"/>
    <property type="match status" value="1"/>
</dbReference>
<keyword evidence="4 12" id="KW-0548">Nucleotidyltransferase</keyword>
<dbReference type="EC" id="2.7.7.101" evidence="12"/>
<dbReference type="Gene3D" id="3.40.1360.10">
    <property type="match status" value="1"/>
</dbReference>
<evidence type="ECO:0000256" key="2">
    <source>
        <dbReference type="ARBA" id="ARBA00022515"/>
    </source>
</evidence>
<reference evidence="15 16" key="1">
    <citation type="submission" date="2014-03" db="EMBL/GenBank/DDBJ databases">
        <title>Genomics of Bifidobacteria.</title>
        <authorList>
            <person name="Ventura M."/>
            <person name="Milani C."/>
            <person name="Lugli G.A."/>
        </authorList>
    </citation>
    <scope>NUCLEOTIDE SEQUENCE [LARGE SCALE GENOMIC DNA]</scope>
    <source>
        <strain evidence="15 16">DSM 23969</strain>
    </source>
</reference>
<dbReference type="GO" id="GO:0006269">
    <property type="term" value="P:DNA replication, synthesis of primer"/>
    <property type="evidence" value="ECO:0007669"/>
    <property type="project" value="UniProtKB-UniRule"/>
</dbReference>
<comment type="catalytic activity">
    <reaction evidence="12">
        <text>ssDNA + n NTP = ssDNA/pppN(pN)n-1 hybrid + (n-1) diphosphate.</text>
        <dbReference type="EC" id="2.7.7.101"/>
    </reaction>
</comment>
<evidence type="ECO:0000256" key="9">
    <source>
        <dbReference type="ARBA" id="ARBA00022842"/>
    </source>
</evidence>
<evidence type="ECO:0000256" key="5">
    <source>
        <dbReference type="ARBA" id="ARBA00022705"/>
    </source>
</evidence>
<evidence type="ECO:0000256" key="12">
    <source>
        <dbReference type="HAMAP-Rule" id="MF_00974"/>
    </source>
</evidence>
<keyword evidence="1 12" id="KW-0240">DNA-directed RNA polymerase</keyword>
<dbReference type="GO" id="GO:0003899">
    <property type="term" value="F:DNA-directed RNA polymerase activity"/>
    <property type="evidence" value="ECO:0007669"/>
    <property type="project" value="UniProtKB-UniRule"/>
</dbReference>
<dbReference type="SUPFAM" id="SSF56731">
    <property type="entry name" value="DNA primase core"/>
    <property type="match status" value="1"/>
</dbReference>
<comment type="cofactor">
    <cofactor evidence="12 13">
        <name>Zn(2+)</name>
        <dbReference type="ChEBI" id="CHEBI:29105"/>
    </cofactor>
    <text evidence="12 13">Binds 1 zinc ion per monomer.</text>
</comment>
<dbReference type="PROSITE" id="PS50880">
    <property type="entry name" value="TOPRIM"/>
    <property type="match status" value="1"/>
</dbReference>
<dbReference type="Pfam" id="PF08275">
    <property type="entry name" value="DNAG_N"/>
    <property type="match status" value="1"/>
</dbReference>
<keyword evidence="9" id="KW-0460">Magnesium</keyword>
<dbReference type="PANTHER" id="PTHR30313">
    <property type="entry name" value="DNA PRIMASE"/>
    <property type="match status" value="1"/>
</dbReference>
<dbReference type="GO" id="GO:0008270">
    <property type="term" value="F:zinc ion binding"/>
    <property type="evidence" value="ECO:0007669"/>
    <property type="project" value="UniProtKB-UniRule"/>
</dbReference>
<evidence type="ECO:0000256" key="1">
    <source>
        <dbReference type="ARBA" id="ARBA00022478"/>
    </source>
</evidence>
<evidence type="ECO:0000313" key="15">
    <source>
        <dbReference type="EMBL" id="KFI52482.1"/>
    </source>
</evidence>
<organism evidence="15 16">
    <name type="scientific">Bifidobacterium biavatii DSM 23969</name>
    <dbReference type="NCBI Taxonomy" id="1437608"/>
    <lineage>
        <taxon>Bacteria</taxon>
        <taxon>Bacillati</taxon>
        <taxon>Actinomycetota</taxon>
        <taxon>Actinomycetes</taxon>
        <taxon>Bifidobacteriales</taxon>
        <taxon>Bifidobacteriaceae</taxon>
        <taxon>Bifidobacterium</taxon>
    </lineage>
</organism>
<dbReference type="RefSeq" id="WP_033496098.1">
    <property type="nucleotide sequence ID" value="NZ_JDUU01000034.1"/>
</dbReference>
<dbReference type="InterPro" id="IPR006295">
    <property type="entry name" value="DNA_primase_DnaG"/>
</dbReference>
<dbReference type="GO" id="GO:0005737">
    <property type="term" value="C:cytoplasm"/>
    <property type="evidence" value="ECO:0007669"/>
    <property type="project" value="TreeGrafter"/>
</dbReference>
<keyword evidence="10 12" id="KW-0238">DNA-binding</keyword>
<dbReference type="InterPro" id="IPR002694">
    <property type="entry name" value="Znf_CHC2"/>
</dbReference>
<comment type="subunit">
    <text evidence="12">Monomer. Interacts with DnaB.</text>
</comment>
<comment type="domain">
    <text evidence="12">Contains an N-terminal zinc-binding domain, a central core domain that contains the primase activity, and a C-terminal DnaB-binding domain.</text>
</comment>
<name>A0A087A132_9BIFI</name>
<dbReference type="eggNOG" id="COG0358">
    <property type="taxonomic scope" value="Bacteria"/>
</dbReference>
<dbReference type="InterPro" id="IPR036977">
    <property type="entry name" value="DNA_primase_Znf_CHC2"/>
</dbReference>
<keyword evidence="6 12" id="KW-0479">Metal-binding</keyword>
<keyword evidence="8 12" id="KW-0862">Zinc</keyword>
<dbReference type="OrthoDB" id="9803773at2"/>
<evidence type="ECO:0000256" key="10">
    <source>
        <dbReference type="ARBA" id="ARBA00023125"/>
    </source>
</evidence>
<dbReference type="InterPro" id="IPR006171">
    <property type="entry name" value="TOPRIM_dom"/>
</dbReference>